<sequence>MTSPPRCPRSPWRPSR</sequence>
<name>A0A0A8YVV7_ARUDO</name>
<protein>
    <submittedName>
        <fullName evidence="1">Uncharacterized protein</fullName>
    </submittedName>
</protein>
<reference evidence="1" key="2">
    <citation type="journal article" date="2015" name="Data Brief">
        <title>Shoot transcriptome of the giant reed, Arundo donax.</title>
        <authorList>
            <person name="Barrero R.A."/>
            <person name="Guerrero F.D."/>
            <person name="Moolhuijzen P."/>
            <person name="Goolsby J.A."/>
            <person name="Tidwell J."/>
            <person name="Bellgard S.E."/>
            <person name="Bellgard M.I."/>
        </authorList>
    </citation>
    <scope>NUCLEOTIDE SEQUENCE</scope>
    <source>
        <tissue evidence="1">Shoot tissue taken approximately 20 cm above the soil surface</tissue>
    </source>
</reference>
<reference evidence="1" key="1">
    <citation type="submission" date="2014-09" db="EMBL/GenBank/DDBJ databases">
        <authorList>
            <person name="Magalhaes I.L.F."/>
            <person name="Oliveira U."/>
            <person name="Santos F.R."/>
            <person name="Vidigal T.H.D.A."/>
            <person name="Brescovit A.D."/>
            <person name="Santos A.J."/>
        </authorList>
    </citation>
    <scope>NUCLEOTIDE SEQUENCE</scope>
    <source>
        <tissue evidence="1">Shoot tissue taken approximately 20 cm above the soil surface</tissue>
    </source>
</reference>
<evidence type="ECO:0000313" key="1">
    <source>
        <dbReference type="EMBL" id="JAD30731.1"/>
    </source>
</evidence>
<dbReference type="AlphaFoldDB" id="A0A0A8YVV7"/>
<proteinExistence type="predicted"/>
<dbReference type="EMBL" id="GBRH01267164">
    <property type="protein sequence ID" value="JAD30731.1"/>
    <property type="molecule type" value="Transcribed_RNA"/>
</dbReference>
<organism evidence="1">
    <name type="scientific">Arundo donax</name>
    <name type="common">Giant reed</name>
    <name type="synonym">Donax arundinaceus</name>
    <dbReference type="NCBI Taxonomy" id="35708"/>
    <lineage>
        <taxon>Eukaryota</taxon>
        <taxon>Viridiplantae</taxon>
        <taxon>Streptophyta</taxon>
        <taxon>Embryophyta</taxon>
        <taxon>Tracheophyta</taxon>
        <taxon>Spermatophyta</taxon>
        <taxon>Magnoliopsida</taxon>
        <taxon>Liliopsida</taxon>
        <taxon>Poales</taxon>
        <taxon>Poaceae</taxon>
        <taxon>PACMAD clade</taxon>
        <taxon>Arundinoideae</taxon>
        <taxon>Arundineae</taxon>
        <taxon>Arundo</taxon>
    </lineage>
</organism>
<accession>A0A0A8YVV7</accession>